<evidence type="ECO:0000256" key="1">
    <source>
        <dbReference type="SAM" id="Coils"/>
    </source>
</evidence>
<name>A0A9D1T1G7_9BACT</name>
<protein>
    <submittedName>
        <fullName evidence="2">Uncharacterized protein</fullName>
    </submittedName>
</protein>
<gene>
    <name evidence="2" type="ORF">IAC75_01005</name>
</gene>
<dbReference type="PROSITE" id="PS51257">
    <property type="entry name" value="PROKAR_LIPOPROTEIN"/>
    <property type="match status" value="1"/>
</dbReference>
<dbReference type="EMBL" id="DVOG01000028">
    <property type="protein sequence ID" value="HIV03716.1"/>
    <property type="molecule type" value="Genomic_DNA"/>
</dbReference>
<keyword evidence="1" id="KW-0175">Coiled coil</keyword>
<accession>A0A9D1T1G7</accession>
<reference evidence="2" key="1">
    <citation type="submission" date="2020-10" db="EMBL/GenBank/DDBJ databases">
        <authorList>
            <person name="Gilroy R."/>
        </authorList>
    </citation>
    <scope>NUCLEOTIDE SEQUENCE</scope>
    <source>
        <strain evidence="2">10669</strain>
    </source>
</reference>
<feature type="coiled-coil region" evidence="1">
    <location>
        <begin position="43"/>
        <end position="95"/>
    </location>
</feature>
<evidence type="ECO:0000313" key="3">
    <source>
        <dbReference type="Proteomes" id="UP000886812"/>
    </source>
</evidence>
<proteinExistence type="predicted"/>
<comment type="caution">
    <text evidence="2">The sequence shown here is derived from an EMBL/GenBank/DDBJ whole genome shotgun (WGS) entry which is preliminary data.</text>
</comment>
<dbReference type="Proteomes" id="UP000886812">
    <property type="component" value="Unassembled WGS sequence"/>
</dbReference>
<organism evidence="2 3">
    <name type="scientific">Candidatus Spyradosoma merdigallinarum</name>
    <dbReference type="NCBI Taxonomy" id="2840950"/>
    <lineage>
        <taxon>Bacteria</taxon>
        <taxon>Pseudomonadati</taxon>
        <taxon>Verrucomicrobiota</taxon>
        <taxon>Opitutia</taxon>
        <taxon>Opitutia incertae sedis</taxon>
        <taxon>Candidatus Spyradosoma</taxon>
    </lineage>
</organism>
<reference evidence="2" key="2">
    <citation type="journal article" date="2021" name="PeerJ">
        <title>Extensive microbial diversity within the chicken gut microbiome revealed by metagenomics and culture.</title>
        <authorList>
            <person name="Gilroy R."/>
            <person name="Ravi A."/>
            <person name="Getino M."/>
            <person name="Pursley I."/>
            <person name="Horton D.L."/>
            <person name="Alikhan N.F."/>
            <person name="Baker D."/>
            <person name="Gharbi K."/>
            <person name="Hall N."/>
            <person name="Watson M."/>
            <person name="Adriaenssens E.M."/>
            <person name="Foster-Nyarko E."/>
            <person name="Jarju S."/>
            <person name="Secka A."/>
            <person name="Antonio M."/>
            <person name="Oren A."/>
            <person name="Chaudhuri R.R."/>
            <person name="La Ragione R."/>
            <person name="Hildebrand F."/>
            <person name="Pallen M.J."/>
        </authorList>
    </citation>
    <scope>NUCLEOTIDE SEQUENCE</scope>
    <source>
        <strain evidence="2">10669</strain>
    </source>
</reference>
<evidence type="ECO:0000313" key="2">
    <source>
        <dbReference type="EMBL" id="HIV03716.1"/>
    </source>
</evidence>
<dbReference type="AlphaFoldDB" id="A0A9D1T1G7"/>
<sequence>MNAGLQKILAALAIAALPFIAGCVSEAERQRIAAEKAEQARLAKLEQERLERGRREKAEAERQRVAAEKAERERLAKLEQERLEKQVILNRLQSEIFPAEERLSEEERSRGRALLDAFGDEHMPALAERCRDARKAYLEAEAGFKALSAVLKKDNIDPKTNDVFQTAGRNYLNKAADYWRLRYKLTDCYSQFKIGVITADELAARDKEFAEQ</sequence>